<name>A0A6J4NMW9_9ACTN</name>
<dbReference type="EMBL" id="CADCUZ010000001">
    <property type="protein sequence ID" value="CAA9389673.1"/>
    <property type="molecule type" value="Genomic_DNA"/>
</dbReference>
<dbReference type="AlphaFoldDB" id="A0A6J4NMW9"/>
<evidence type="ECO:0000313" key="1">
    <source>
        <dbReference type="EMBL" id="CAA9389673.1"/>
    </source>
</evidence>
<organism evidence="1">
    <name type="scientific">uncultured Rubrobacteraceae bacterium</name>
    <dbReference type="NCBI Taxonomy" id="349277"/>
    <lineage>
        <taxon>Bacteria</taxon>
        <taxon>Bacillati</taxon>
        <taxon>Actinomycetota</taxon>
        <taxon>Rubrobacteria</taxon>
        <taxon>Rubrobacterales</taxon>
        <taxon>Rubrobacteraceae</taxon>
        <taxon>environmental samples</taxon>
    </lineage>
</organism>
<protein>
    <submittedName>
        <fullName evidence="1">Uncharacterized protein</fullName>
    </submittedName>
</protein>
<gene>
    <name evidence="1" type="ORF">AVDCRST_MAG55-20</name>
</gene>
<reference evidence="1" key="1">
    <citation type="submission" date="2020-02" db="EMBL/GenBank/DDBJ databases">
        <authorList>
            <person name="Meier V. D."/>
        </authorList>
    </citation>
    <scope>NUCLEOTIDE SEQUENCE</scope>
    <source>
        <strain evidence="1">AVDCRST_MAG55</strain>
    </source>
</reference>
<proteinExistence type="predicted"/>
<accession>A0A6J4NMW9</accession>
<sequence length="46" mass="4779">MGKVGPSTTANAAVVALPLQDGSKATPGPSGRCGTVRHRRMLREVF</sequence>